<protein>
    <submittedName>
        <fullName evidence="2">Uncharacterized protein</fullName>
    </submittedName>
</protein>
<evidence type="ECO:0000313" key="3">
    <source>
        <dbReference type="Proteomes" id="UP000001317"/>
    </source>
</evidence>
<dbReference type="HOGENOM" id="CLU_148691_0_0_6"/>
<reference evidence="2" key="1">
    <citation type="submission" date="2008-01" db="EMBL/GenBank/DDBJ databases">
        <title>Complete sequence of Shewanella halifaxensis HAW-EB4.</title>
        <authorList>
            <consortium name="US DOE Joint Genome Institute"/>
            <person name="Copeland A."/>
            <person name="Lucas S."/>
            <person name="Lapidus A."/>
            <person name="Glavina del Rio T."/>
            <person name="Dalin E."/>
            <person name="Tice H."/>
            <person name="Bruce D."/>
            <person name="Goodwin L."/>
            <person name="Pitluck S."/>
            <person name="Sims D."/>
            <person name="Brettin T."/>
            <person name="Detter J.C."/>
            <person name="Han C."/>
            <person name="Kuske C.R."/>
            <person name="Schmutz J."/>
            <person name="Larimer F."/>
            <person name="Land M."/>
            <person name="Hauser L."/>
            <person name="Kyrpides N."/>
            <person name="Kim E."/>
            <person name="Zhao J.-S."/>
            <person name="Richardson P."/>
        </authorList>
    </citation>
    <scope>NUCLEOTIDE SEQUENCE [LARGE SCALE GENOMIC DNA]</scope>
    <source>
        <strain evidence="2">HAW-EB4</strain>
    </source>
</reference>
<accession>B0TU00</accession>
<sequence>MTSVSASVSANVSATVSNAVGNALVNTPAKVANETATAATQATPLPNVGASTNVAISADAQQKLANEQVAGKADGALPKADGSLPKAEGSVPKADAEEDGDFESFVFGALGLDHPEEIDENGDPSYSAGQYVKAAATVGGMIAMFI</sequence>
<dbReference type="eggNOG" id="ENOG5033JH6">
    <property type="taxonomic scope" value="Bacteria"/>
</dbReference>
<proteinExistence type="predicted"/>
<keyword evidence="3" id="KW-1185">Reference proteome</keyword>
<dbReference type="AlphaFoldDB" id="B0TU00"/>
<organism evidence="2 3">
    <name type="scientific">Shewanella halifaxensis (strain HAW-EB4)</name>
    <dbReference type="NCBI Taxonomy" id="458817"/>
    <lineage>
        <taxon>Bacteria</taxon>
        <taxon>Pseudomonadati</taxon>
        <taxon>Pseudomonadota</taxon>
        <taxon>Gammaproteobacteria</taxon>
        <taxon>Alteromonadales</taxon>
        <taxon>Shewanellaceae</taxon>
        <taxon>Shewanella</taxon>
    </lineage>
</organism>
<gene>
    <name evidence="2" type="ordered locus">Shal_3570</name>
</gene>
<dbReference type="OrthoDB" id="6388959at2"/>
<name>B0TU00_SHEHH</name>
<dbReference type="KEGG" id="shl:Shal_3570"/>
<dbReference type="EMBL" id="CP000931">
    <property type="protein sequence ID" value="ABZ78111.1"/>
    <property type="molecule type" value="Genomic_DNA"/>
</dbReference>
<feature type="region of interest" description="Disordered" evidence="1">
    <location>
        <begin position="70"/>
        <end position="98"/>
    </location>
</feature>
<evidence type="ECO:0000313" key="2">
    <source>
        <dbReference type="EMBL" id="ABZ78111.1"/>
    </source>
</evidence>
<evidence type="ECO:0000256" key="1">
    <source>
        <dbReference type="SAM" id="MobiDB-lite"/>
    </source>
</evidence>
<dbReference type="Proteomes" id="UP000001317">
    <property type="component" value="Chromosome"/>
</dbReference>
<dbReference type="RefSeq" id="WP_012278631.1">
    <property type="nucleotide sequence ID" value="NC_010334.1"/>
</dbReference>